<keyword evidence="1" id="KW-0812">Transmembrane</keyword>
<dbReference type="EMBL" id="CAJNJQ010004842">
    <property type="protein sequence ID" value="CAE7214335.1"/>
    <property type="molecule type" value="Genomic_DNA"/>
</dbReference>
<sequence>MKLTTAYTYTFLTTVVSNVLSLLAAKVFPFLPRSPLLVSLVISLAVPLTCYLYILFSVQRRIQLGHRDSPHGDASSDSPDTSKTIIASALLSSYIATIQRYYVLGLYAHGLLGHQGPFWARCIYTIGAFELLVVLSICMDIWNASAARSEVELLDKCEMGCQLYA</sequence>
<gene>
    <name evidence="3" type="ORF">RDB_LOCUS157444</name>
    <name evidence="2" type="ORF">RDB_LOCUS2466</name>
</gene>
<name>A0A8H3E5F5_9AGAM</name>
<accession>A0A8H3E5F5</accession>
<keyword evidence="1" id="KW-1133">Transmembrane helix</keyword>
<dbReference type="Proteomes" id="UP000663850">
    <property type="component" value="Unassembled WGS sequence"/>
</dbReference>
<proteinExistence type="predicted"/>
<evidence type="ECO:0000313" key="3">
    <source>
        <dbReference type="EMBL" id="CAE7214335.1"/>
    </source>
</evidence>
<dbReference type="Proteomes" id="UP000663827">
    <property type="component" value="Unassembled WGS sequence"/>
</dbReference>
<feature type="transmembrane region" description="Helical" evidence="1">
    <location>
        <begin position="7"/>
        <end position="30"/>
    </location>
</feature>
<feature type="transmembrane region" description="Helical" evidence="1">
    <location>
        <begin position="36"/>
        <end position="56"/>
    </location>
</feature>
<dbReference type="EMBL" id="CAJMWZ010000171">
    <property type="protein sequence ID" value="CAE6412516.1"/>
    <property type="molecule type" value="Genomic_DNA"/>
</dbReference>
<organism evidence="3 4">
    <name type="scientific">Rhizoctonia solani</name>
    <dbReference type="NCBI Taxonomy" id="456999"/>
    <lineage>
        <taxon>Eukaryota</taxon>
        <taxon>Fungi</taxon>
        <taxon>Dikarya</taxon>
        <taxon>Basidiomycota</taxon>
        <taxon>Agaricomycotina</taxon>
        <taxon>Agaricomycetes</taxon>
        <taxon>Cantharellales</taxon>
        <taxon>Ceratobasidiaceae</taxon>
        <taxon>Rhizoctonia</taxon>
    </lineage>
</organism>
<comment type="caution">
    <text evidence="3">The sequence shown here is derived from an EMBL/GenBank/DDBJ whole genome shotgun (WGS) entry which is preliminary data.</text>
</comment>
<evidence type="ECO:0000256" key="1">
    <source>
        <dbReference type="SAM" id="Phobius"/>
    </source>
</evidence>
<feature type="transmembrane region" description="Helical" evidence="1">
    <location>
        <begin position="123"/>
        <end position="142"/>
    </location>
</feature>
<feature type="transmembrane region" description="Helical" evidence="1">
    <location>
        <begin position="85"/>
        <end position="103"/>
    </location>
</feature>
<evidence type="ECO:0000313" key="4">
    <source>
        <dbReference type="Proteomes" id="UP000663827"/>
    </source>
</evidence>
<protein>
    <submittedName>
        <fullName evidence="3">Uncharacterized protein</fullName>
    </submittedName>
</protein>
<dbReference type="AlphaFoldDB" id="A0A8H3E5F5"/>
<keyword evidence="1" id="KW-0472">Membrane</keyword>
<reference evidence="3" key="1">
    <citation type="submission" date="2021-01" db="EMBL/GenBank/DDBJ databases">
        <authorList>
            <person name="Kaushik A."/>
        </authorList>
    </citation>
    <scope>NUCLEOTIDE SEQUENCE</scope>
    <source>
        <strain evidence="3">AG5</strain>
        <strain evidence="2">Type strain: AG8-Rh-89/</strain>
    </source>
</reference>
<evidence type="ECO:0000313" key="2">
    <source>
        <dbReference type="EMBL" id="CAE6412516.1"/>
    </source>
</evidence>